<sequence>MSSLVIDMLLNEDQRSPEQIVEDLQLTNIDDDQEIVKVCEAVLKNETEAVMKFKSGKSKILSRFLRLASVQLRHRTSPEKLENIFLQLLNTNRPKDLCSNVDIHAPGNGINRFVKANFILPTSYNCIVFA</sequence>
<dbReference type="InterPro" id="IPR018027">
    <property type="entry name" value="Asn/Gln_amidotransferase"/>
</dbReference>
<keyword evidence="4" id="KW-0648">Protein biosynthesis</keyword>
<name>A0A0V1LU44_9BILA</name>
<evidence type="ECO:0000256" key="1">
    <source>
        <dbReference type="ARBA" id="ARBA00022598"/>
    </source>
</evidence>
<accession>A0A0V1LU44</accession>
<keyword evidence="3" id="KW-0067">ATP-binding</keyword>
<dbReference type="GO" id="GO:0016884">
    <property type="term" value="F:carbon-nitrogen ligase activity, with glutamine as amido-N-donor"/>
    <property type="evidence" value="ECO:0007669"/>
    <property type="project" value="InterPro"/>
</dbReference>
<keyword evidence="2" id="KW-0547">Nucleotide-binding</keyword>
<dbReference type="InterPro" id="IPR023168">
    <property type="entry name" value="GatB_Yqey_C_2"/>
</dbReference>
<protein>
    <submittedName>
        <fullName evidence="6">Aspartyl/glutamyl-tRNA(Asn/Gln) amidotransferase subunit B</fullName>
    </submittedName>
</protein>
<dbReference type="GO" id="GO:0005524">
    <property type="term" value="F:ATP binding"/>
    <property type="evidence" value="ECO:0007669"/>
    <property type="project" value="UniProtKB-KW"/>
</dbReference>
<evidence type="ECO:0000256" key="3">
    <source>
        <dbReference type="ARBA" id="ARBA00022840"/>
    </source>
</evidence>
<reference evidence="6 7" key="1">
    <citation type="submission" date="2015-05" db="EMBL/GenBank/DDBJ databases">
        <title>Evolution of Trichinella species and genotypes.</title>
        <authorList>
            <person name="Korhonen P.K."/>
            <person name="Edoardo P."/>
            <person name="Giuseppe L.R."/>
            <person name="Gasser R.B."/>
        </authorList>
    </citation>
    <scope>NUCLEOTIDE SEQUENCE [LARGE SCALE GENOMIC DNA]</scope>
    <source>
        <strain evidence="6">ISS10</strain>
    </source>
</reference>
<gene>
    <name evidence="6" type="primary">gatB</name>
    <name evidence="6" type="ORF">T02_6335</name>
</gene>
<comment type="caution">
    <text evidence="6">The sequence shown here is derived from an EMBL/GenBank/DDBJ whole genome shotgun (WGS) entry which is preliminary data.</text>
</comment>
<dbReference type="OrthoDB" id="1722066at2759"/>
<evidence type="ECO:0000313" key="6">
    <source>
        <dbReference type="EMBL" id="KRZ63027.1"/>
    </source>
</evidence>
<evidence type="ECO:0000256" key="4">
    <source>
        <dbReference type="ARBA" id="ARBA00022917"/>
    </source>
</evidence>
<evidence type="ECO:0000313" key="7">
    <source>
        <dbReference type="Proteomes" id="UP000054721"/>
    </source>
</evidence>
<feature type="domain" description="Asn/Gln amidotransferase" evidence="5">
    <location>
        <begin position="5"/>
        <end position="89"/>
    </location>
</feature>
<keyword evidence="7" id="KW-1185">Reference proteome</keyword>
<dbReference type="EMBL" id="JYDW01000004">
    <property type="protein sequence ID" value="KRZ63027.1"/>
    <property type="molecule type" value="Genomic_DNA"/>
</dbReference>
<evidence type="ECO:0000256" key="2">
    <source>
        <dbReference type="ARBA" id="ARBA00022741"/>
    </source>
</evidence>
<dbReference type="AlphaFoldDB" id="A0A0V1LU44"/>
<proteinExistence type="predicted"/>
<evidence type="ECO:0000259" key="5">
    <source>
        <dbReference type="Pfam" id="PF02637"/>
    </source>
</evidence>
<dbReference type="GO" id="GO:0006412">
    <property type="term" value="P:translation"/>
    <property type="evidence" value="ECO:0007669"/>
    <property type="project" value="UniProtKB-KW"/>
</dbReference>
<dbReference type="Pfam" id="PF02637">
    <property type="entry name" value="GatB_Yqey"/>
    <property type="match status" value="1"/>
</dbReference>
<organism evidence="6 7">
    <name type="scientific">Trichinella nativa</name>
    <dbReference type="NCBI Taxonomy" id="6335"/>
    <lineage>
        <taxon>Eukaryota</taxon>
        <taxon>Metazoa</taxon>
        <taxon>Ecdysozoa</taxon>
        <taxon>Nematoda</taxon>
        <taxon>Enoplea</taxon>
        <taxon>Dorylaimia</taxon>
        <taxon>Trichinellida</taxon>
        <taxon>Trichinellidae</taxon>
        <taxon>Trichinella</taxon>
    </lineage>
</organism>
<keyword evidence="1" id="KW-0436">Ligase</keyword>
<dbReference type="Gene3D" id="1.10.10.410">
    <property type="match status" value="1"/>
</dbReference>
<dbReference type="Proteomes" id="UP000054721">
    <property type="component" value="Unassembled WGS sequence"/>
</dbReference>